<name>N1V8E0_9MICC</name>
<keyword evidence="2" id="KW-1185">Reference proteome</keyword>
<gene>
    <name evidence="1" type="ORF">D477_008943</name>
</gene>
<dbReference type="RefSeq" id="WP_005268639.1">
    <property type="nucleotide sequence ID" value="NZ_ANPE02000109.1"/>
</dbReference>
<dbReference type="OrthoDB" id="4954565at2"/>
<evidence type="ECO:0000313" key="2">
    <source>
        <dbReference type="Proteomes" id="UP000010729"/>
    </source>
</evidence>
<dbReference type="Proteomes" id="UP000010729">
    <property type="component" value="Unassembled WGS sequence"/>
</dbReference>
<sequence>MTSRPARFARDRGAGTVLAAGVALMLCILLAAIALAVQASAASSRAAKAADLAALAAADAAWGLIDGEPCLLAADVARKHGASLLECRRTGPAGHVVDIDVSVPLQVFGWLDPPWQAAKGVSRAGPPGPLPQPVR</sequence>
<dbReference type="AlphaFoldDB" id="N1V8E0"/>
<protein>
    <submittedName>
        <fullName evidence="1">Uncharacterized protein</fullName>
    </submittedName>
</protein>
<reference evidence="1 2" key="1">
    <citation type="journal article" date="2013" name="Genome Announc.">
        <title>Draft Genome Sequence of Arthrobacter crystallopoietes Strain BAB-32, Revealing Genes for Bioremediation.</title>
        <authorList>
            <person name="Joshi M.N."/>
            <person name="Pandit A.S."/>
            <person name="Sharma A."/>
            <person name="Pandya R.V."/>
            <person name="Desai S.M."/>
            <person name="Saxena A.K."/>
            <person name="Bagatharia S.B."/>
        </authorList>
    </citation>
    <scope>NUCLEOTIDE SEQUENCE [LARGE SCALE GENOMIC DNA]</scope>
    <source>
        <strain evidence="1 2">BAB-32</strain>
    </source>
</reference>
<dbReference type="NCBIfam" id="TIGR03816">
    <property type="entry name" value="tadE_like_DECH"/>
    <property type="match status" value="1"/>
</dbReference>
<evidence type="ECO:0000313" key="1">
    <source>
        <dbReference type="EMBL" id="EMY34523.1"/>
    </source>
</evidence>
<dbReference type="InterPro" id="IPR021202">
    <property type="entry name" value="Rv3654c-like"/>
</dbReference>
<accession>N1V8E0</accession>
<proteinExistence type="predicted"/>
<organism evidence="1 2">
    <name type="scientific">Arthrobacter crystallopoietes BAB-32</name>
    <dbReference type="NCBI Taxonomy" id="1246476"/>
    <lineage>
        <taxon>Bacteria</taxon>
        <taxon>Bacillati</taxon>
        <taxon>Actinomycetota</taxon>
        <taxon>Actinomycetes</taxon>
        <taxon>Micrococcales</taxon>
        <taxon>Micrococcaceae</taxon>
        <taxon>Crystallibacter</taxon>
    </lineage>
</organism>
<comment type="caution">
    <text evidence="1">The sequence shown here is derived from an EMBL/GenBank/DDBJ whole genome shotgun (WGS) entry which is preliminary data.</text>
</comment>
<dbReference type="EMBL" id="ANPE02000109">
    <property type="protein sequence ID" value="EMY34523.1"/>
    <property type="molecule type" value="Genomic_DNA"/>
</dbReference>